<protein>
    <recommendedName>
        <fullName evidence="3">CCHC-type domain-containing protein</fullName>
    </recommendedName>
</protein>
<dbReference type="PROSITE" id="PS50158">
    <property type="entry name" value="ZF_CCHC"/>
    <property type="match status" value="1"/>
</dbReference>
<organism evidence="4 5">
    <name type="scientific">Paspalum notatum var. saurae</name>
    <dbReference type="NCBI Taxonomy" id="547442"/>
    <lineage>
        <taxon>Eukaryota</taxon>
        <taxon>Viridiplantae</taxon>
        <taxon>Streptophyta</taxon>
        <taxon>Embryophyta</taxon>
        <taxon>Tracheophyta</taxon>
        <taxon>Spermatophyta</taxon>
        <taxon>Magnoliopsida</taxon>
        <taxon>Liliopsida</taxon>
        <taxon>Poales</taxon>
        <taxon>Poaceae</taxon>
        <taxon>PACMAD clade</taxon>
        <taxon>Panicoideae</taxon>
        <taxon>Andropogonodae</taxon>
        <taxon>Paspaleae</taxon>
        <taxon>Paspalinae</taxon>
        <taxon>Paspalum</taxon>
    </lineage>
</organism>
<evidence type="ECO:0000313" key="5">
    <source>
        <dbReference type="Proteomes" id="UP001341281"/>
    </source>
</evidence>
<reference evidence="4 5" key="1">
    <citation type="submission" date="2024-02" db="EMBL/GenBank/DDBJ databases">
        <title>High-quality chromosome-scale genome assembly of Pensacola bahiagrass (Paspalum notatum Flugge var. saurae).</title>
        <authorList>
            <person name="Vega J.M."/>
            <person name="Podio M."/>
            <person name="Orjuela J."/>
            <person name="Siena L.A."/>
            <person name="Pessino S.C."/>
            <person name="Combes M.C."/>
            <person name="Mariac C."/>
            <person name="Albertini E."/>
            <person name="Pupilli F."/>
            <person name="Ortiz J.P.A."/>
            <person name="Leblanc O."/>
        </authorList>
    </citation>
    <scope>NUCLEOTIDE SEQUENCE [LARGE SCALE GENOMIC DNA]</scope>
    <source>
        <strain evidence="4">R1</strain>
        <tissue evidence="4">Leaf</tissue>
    </source>
</reference>
<evidence type="ECO:0000313" key="4">
    <source>
        <dbReference type="EMBL" id="WVZ96374.1"/>
    </source>
</evidence>
<proteinExistence type="predicted"/>
<sequence>MSSSPLTPESSRAAAERVVTSSGSVELLLLTKGNYHEWALVMQVCLEAMEPWDAVEKTCVERARDQRALAAILRAEPADMKAGLAVKVTAKEAWEAVRSMRVGDDLVKQASKQRLWKEFENFKFRDGECVDDVAVHVNAIVASLRKMGETLEDHRVVEKLLRVVPKKFKHVAVAIEMLTDLKTATIEEFVGRLRVAKDADKEDAEELTEQGGARLYRTEEQWEARHRKRIREQRHAGDARRGNGGGDGRRSGGKNRGNGGKNRGNGGSGDDDDGSDGDDEASNMCSGRSRRGGRPRCFECGKRGHFARECRDCKNKKEITLLGGADAEPTLL</sequence>
<dbReference type="GO" id="GO:0003676">
    <property type="term" value="F:nucleic acid binding"/>
    <property type="evidence" value="ECO:0007669"/>
    <property type="project" value="InterPro"/>
</dbReference>
<dbReference type="PANTHER" id="PTHR35317:SF35">
    <property type="entry name" value="DUF4219 DOMAIN-CONTAINING PROTEIN"/>
    <property type="match status" value="1"/>
</dbReference>
<evidence type="ECO:0000256" key="2">
    <source>
        <dbReference type="SAM" id="MobiDB-lite"/>
    </source>
</evidence>
<feature type="compositionally biased region" description="Gly residues" evidence="2">
    <location>
        <begin position="254"/>
        <end position="268"/>
    </location>
</feature>
<evidence type="ECO:0000259" key="3">
    <source>
        <dbReference type="PROSITE" id="PS50158"/>
    </source>
</evidence>
<keyword evidence="1" id="KW-0479">Metal-binding</keyword>
<dbReference type="AlphaFoldDB" id="A0AAQ3UQ19"/>
<feature type="compositionally biased region" description="Acidic residues" evidence="2">
    <location>
        <begin position="269"/>
        <end position="281"/>
    </location>
</feature>
<dbReference type="PANTHER" id="PTHR35317">
    <property type="entry name" value="OS04G0629600 PROTEIN"/>
    <property type="match status" value="1"/>
</dbReference>
<dbReference type="Pfam" id="PF14223">
    <property type="entry name" value="Retrotran_gag_2"/>
    <property type="match status" value="1"/>
</dbReference>
<feature type="region of interest" description="Disordered" evidence="2">
    <location>
        <begin position="218"/>
        <end position="300"/>
    </location>
</feature>
<name>A0AAQ3UQ19_PASNO</name>
<dbReference type="EMBL" id="CP144754">
    <property type="protein sequence ID" value="WVZ96374.1"/>
    <property type="molecule type" value="Genomic_DNA"/>
</dbReference>
<gene>
    <name evidence="4" type="ORF">U9M48_042025</name>
</gene>
<dbReference type="Proteomes" id="UP001341281">
    <property type="component" value="Chromosome 10"/>
</dbReference>
<keyword evidence="1" id="KW-0862">Zinc</keyword>
<dbReference type="SMART" id="SM00343">
    <property type="entry name" value="ZnF_C2HC"/>
    <property type="match status" value="1"/>
</dbReference>
<accession>A0AAQ3UQ19</accession>
<dbReference type="InterPro" id="IPR001878">
    <property type="entry name" value="Znf_CCHC"/>
</dbReference>
<dbReference type="SUPFAM" id="SSF57756">
    <property type="entry name" value="Retrovirus zinc finger-like domains"/>
    <property type="match status" value="1"/>
</dbReference>
<feature type="domain" description="CCHC-type" evidence="3">
    <location>
        <begin position="296"/>
        <end position="312"/>
    </location>
</feature>
<evidence type="ECO:0000256" key="1">
    <source>
        <dbReference type="PROSITE-ProRule" id="PRU00047"/>
    </source>
</evidence>
<dbReference type="InterPro" id="IPR036875">
    <property type="entry name" value="Znf_CCHC_sf"/>
</dbReference>
<keyword evidence="5" id="KW-1185">Reference proteome</keyword>
<keyword evidence="1" id="KW-0863">Zinc-finger</keyword>
<dbReference type="GO" id="GO:0008270">
    <property type="term" value="F:zinc ion binding"/>
    <property type="evidence" value="ECO:0007669"/>
    <property type="project" value="UniProtKB-KW"/>
</dbReference>
<dbReference type="Pfam" id="PF00098">
    <property type="entry name" value="zf-CCHC"/>
    <property type="match status" value="1"/>
</dbReference>